<accession>A0AAX6MXG2</accession>
<sequence>MVLYTSILFAFLGVSSAAKITGSCPSGQTLISNNKCCPGYSIVGGENHIDCCITENGNDGDCQGVGLCGNAIGTCKVKISVDDPVRKLNLSPVPGPSSLLLIE</sequence>
<gene>
    <name evidence="3" type="ORF">Daesc_002398</name>
</gene>
<dbReference type="Proteomes" id="UP001369815">
    <property type="component" value="Unassembled WGS sequence"/>
</dbReference>
<name>A0AAX6MXG2_9PEZI</name>
<reference evidence="3 4" key="1">
    <citation type="journal article" date="2024" name="Front Chem Biol">
        <title>Unveiling the potential of Daldinia eschscholtzii MFLUCC 19-0629 through bioactivity and bioinformatics studies for enhanced sustainable agriculture production.</title>
        <authorList>
            <person name="Brooks S."/>
            <person name="Weaver J.A."/>
            <person name="Klomchit A."/>
            <person name="Alharthi S.A."/>
            <person name="Onlamun T."/>
            <person name="Nurani R."/>
            <person name="Vong T.K."/>
            <person name="Alberti F."/>
            <person name="Greco C."/>
        </authorList>
    </citation>
    <scope>NUCLEOTIDE SEQUENCE [LARGE SCALE GENOMIC DNA]</scope>
    <source>
        <strain evidence="3">MFLUCC 19-0629</strain>
    </source>
</reference>
<organism evidence="3 4">
    <name type="scientific">Daldinia eschscholtzii</name>
    <dbReference type="NCBI Taxonomy" id="292717"/>
    <lineage>
        <taxon>Eukaryota</taxon>
        <taxon>Fungi</taxon>
        <taxon>Dikarya</taxon>
        <taxon>Ascomycota</taxon>
        <taxon>Pezizomycotina</taxon>
        <taxon>Sordariomycetes</taxon>
        <taxon>Xylariomycetidae</taxon>
        <taxon>Xylariales</taxon>
        <taxon>Hypoxylaceae</taxon>
        <taxon>Daldinia</taxon>
    </lineage>
</organism>
<comment type="caution">
    <text evidence="3">The sequence shown here is derived from an EMBL/GenBank/DDBJ whole genome shotgun (WGS) entry which is preliminary data.</text>
</comment>
<feature type="domain" description="CC" evidence="2">
    <location>
        <begin position="17"/>
        <end position="38"/>
    </location>
</feature>
<protein>
    <recommendedName>
        <fullName evidence="2">CC domain-containing protein</fullName>
    </recommendedName>
</protein>
<evidence type="ECO:0000313" key="4">
    <source>
        <dbReference type="Proteomes" id="UP001369815"/>
    </source>
</evidence>
<feature type="chain" id="PRO_5043993969" description="CC domain-containing protein" evidence="1">
    <location>
        <begin position="18"/>
        <end position="103"/>
    </location>
</feature>
<keyword evidence="1" id="KW-0732">Signal</keyword>
<dbReference type="Pfam" id="PF04942">
    <property type="entry name" value="CC"/>
    <property type="match status" value="1"/>
</dbReference>
<evidence type="ECO:0000256" key="1">
    <source>
        <dbReference type="SAM" id="SignalP"/>
    </source>
</evidence>
<dbReference type="AlphaFoldDB" id="A0AAX6MXG2"/>
<dbReference type="EMBL" id="JBANMG010000002">
    <property type="protein sequence ID" value="KAK6957113.1"/>
    <property type="molecule type" value="Genomic_DNA"/>
</dbReference>
<evidence type="ECO:0000259" key="2">
    <source>
        <dbReference type="Pfam" id="PF04942"/>
    </source>
</evidence>
<feature type="signal peptide" evidence="1">
    <location>
        <begin position="1"/>
        <end position="17"/>
    </location>
</feature>
<dbReference type="InterPro" id="IPR007026">
    <property type="entry name" value="CC_domain"/>
</dbReference>
<proteinExistence type="predicted"/>
<evidence type="ECO:0000313" key="3">
    <source>
        <dbReference type="EMBL" id="KAK6957113.1"/>
    </source>
</evidence>
<keyword evidence="4" id="KW-1185">Reference proteome</keyword>